<dbReference type="InterPro" id="IPR012677">
    <property type="entry name" value="Nucleotide-bd_a/b_plait_sf"/>
</dbReference>
<dbReference type="SUPFAM" id="SSF54928">
    <property type="entry name" value="RNA-binding domain, RBD"/>
    <property type="match status" value="1"/>
</dbReference>
<dbReference type="InterPro" id="IPR050441">
    <property type="entry name" value="RBM"/>
</dbReference>
<dbReference type="Pfam" id="PF00076">
    <property type="entry name" value="RRM_1"/>
    <property type="match status" value="1"/>
</dbReference>
<evidence type="ECO:0000313" key="6">
    <source>
        <dbReference type="Proteomes" id="UP000663829"/>
    </source>
</evidence>
<dbReference type="SMART" id="SM00360">
    <property type="entry name" value="RRM"/>
    <property type="match status" value="1"/>
</dbReference>
<dbReference type="PROSITE" id="PS50102">
    <property type="entry name" value="RRM"/>
    <property type="match status" value="1"/>
</dbReference>
<feature type="region of interest" description="Disordered" evidence="2">
    <location>
        <begin position="246"/>
        <end position="332"/>
    </location>
</feature>
<name>A0A813XMX4_9BILA</name>
<gene>
    <name evidence="4" type="ORF">GPM918_LOCUS7159</name>
    <name evidence="5" type="ORF">SRO942_LOCUS7159</name>
</gene>
<evidence type="ECO:0000256" key="2">
    <source>
        <dbReference type="SAM" id="MobiDB-lite"/>
    </source>
</evidence>
<feature type="compositionally biased region" description="Basic residues" evidence="2">
    <location>
        <begin position="319"/>
        <end position="332"/>
    </location>
</feature>
<dbReference type="PANTHER" id="PTHR48034">
    <property type="entry name" value="TRANSFORMER-2 SEX-DETERMINING PROTEIN-RELATED"/>
    <property type="match status" value="1"/>
</dbReference>
<dbReference type="GO" id="GO:0003723">
    <property type="term" value="F:RNA binding"/>
    <property type="evidence" value="ECO:0007669"/>
    <property type="project" value="UniProtKB-UniRule"/>
</dbReference>
<dbReference type="Gene3D" id="3.30.70.330">
    <property type="match status" value="1"/>
</dbReference>
<dbReference type="EMBL" id="CAJOBC010001151">
    <property type="protein sequence ID" value="CAF3659467.1"/>
    <property type="molecule type" value="Genomic_DNA"/>
</dbReference>
<dbReference type="CDD" id="cd00590">
    <property type="entry name" value="RRM_SF"/>
    <property type="match status" value="1"/>
</dbReference>
<dbReference type="EMBL" id="CAJNOQ010001151">
    <property type="protein sequence ID" value="CAF0872195.1"/>
    <property type="molecule type" value="Genomic_DNA"/>
</dbReference>
<feature type="domain" description="RRM" evidence="3">
    <location>
        <begin position="58"/>
        <end position="129"/>
    </location>
</feature>
<evidence type="ECO:0000259" key="3">
    <source>
        <dbReference type="PROSITE" id="PS50102"/>
    </source>
</evidence>
<organism evidence="4 6">
    <name type="scientific">Didymodactylos carnosus</name>
    <dbReference type="NCBI Taxonomy" id="1234261"/>
    <lineage>
        <taxon>Eukaryota</taxon>
        <taxon>Metazoa</taxon>
        <taxon>Spiralia</taxon>
        <taxon>Gnathifera</taxon>
        <taxon>Rotifera</taxon>
        <taxon>Eurotatoria</taxon>
        <taxon>Bdelloidea</taxon>
        <taxon>Philodinida</taxon>
        <taxon>Philodinidae</taxon>
        <taxon>Didymodactylos</taxon>
    </lineage>
</organism>
<proteinExistence type="predicted"/>
<dbReference type="InterPro" id="IPR035979">
    <property type="entry name" value="RBD_domain_sf"/>
</dbReference>
<evidence type="ECO:0000256" key="1">
    <source>
        <dbReference type="PROSITE-ProRule" id="PRU00176"/>
    </source>
</evidence>
<keyword evidence="6" id="KW-1185">Reference proteome</keyword>
<keyword evidence="1" id="KW-0694">RNA-binding</keyword>
<dbReference type="Proteomes" id="UP000681722">
    <property type="component" value="Unassembled WGS sequence"/>
</dbReference>
<accession>A0A813XMX4</accession>
<comment type="caution">
    <text evidence="4">The sequence shown here is derived from an EMBL/GenBank/DDBJ whole genome shotgun (WGS) entry which is preliminary data.</text>
</comment>
<dbReference type="Proteomes" id="UP000663829">
    <property type="component" value="Unassembled WGS sequence"/>
</dbReference>
<evidence type="ECO:0000313" key="5">
    <source>
        <dbReference type="EMBL" id="CAF3659467.1"/>
    </source>
</evidence>
<dbReference type="OrthoDB" id="6159137at2759"/>
<dbReference type="AlphaFoldDB" id="A0A813XMX4"/>
<dbReference type="InterPro" id="IPR000504">
    <property type="entry name" value="RRM_dom"/>
</dbReference>
<sequence>MALNLKCMFQEKRLETYSIPDAILEKAILNLNSADNDKDDIIQANKMNHRSSSLSGIRKLFVGDIGDNRKPDLTKVFDRYGEIVTMYVDENKKFGFVEFKSPADAERALNHTNNKMVNGSKLRVEFAKIDKPREKRDHLQLQTPLRPLIPSMNDHHPAHFGYPPQRLQRRPLTARGRSLTPPSLKNHPGFRQRSARDMLVAQDLLGYPPFPYFDYSAAADFYHKTAEQFYNNPYLMPDLRRPLSPAFYDTPSNGPPGGRRGNIGPMHHHHIPQGNRRNFQLPPHQGSQRSREYFQMSSKYNNTQMNNNNNSSRGDRERRQQKRSRSRSPRHR</sequence>
<protein>
    <recommendedName>
        <fullName evidence="3">RRM domain-containing protein</fullName>
    </recommendedName>
</protein>
<evidence type="ECO:0000313" key="4">
    <source>
        <dbReference type="EMBL" id="CAF0872195.1"/>
    </source>
</evidence>
<feature type="compositionally biased region" description="Low complexity" evidence="2">
    <location>
        <begin position="297"/>
        <end position="312"/>
    </location>
</feature>
<reference evidence="4" key="1">
    <citation type="submission" date="2021-02" db="EMBL/GenBank/DDBJ databases">
        <authorList>
            <person name="Nowell W R."/>
        </authorList>
    </citation>
    <scope>NUCLEOTIDE SEQUENCE</scope>
</reference>